<sequence length="276" mass="30313">MAGRSRLMIYDFEEGHAFPVLETEREISAPNWTPDGTALLVNGEGSLYWVDLDAPELLEIDTGLCLRLNNDHGITPDGETLLFSDHTFGEGAVIWRMALGEEEADPQRVTAKSPSWFHGVSPDGTTICYTAVREGLFGIYTAALDGTGESCVIEGAHHYDGPDFSADGEWLWFNSDRTGASELWRVRRDGSGLERMTDDALVNWFPHPSPDGEKVVYLAYPEGTVGHPADMHVSLRLWRAETGQTETLVEITGGQGTINVPSWSPDGVAFAYVDHV</sequence>
<dbReference type="HOGENOM" id="CLU_056136_0_0_5"/>
<dbReference type="KEGG" id="cid:P73_2896"/>
<dbReference type="PANTHER" id="PTHR36842:SF1">
    <property type="entry name" value="PROTEIN TOLB"/>
    <property type="match status" value="1"/>
</dbReference>
<dbReference type="Proteomes" id="UP000031521">
    <property type="component" value="Chromosome"/>
</dbReference>
<dbReference type="SUPFAM" id="SSF82171">
    <property type="entry name" value="DPP6 N-terminal domain-like"/>
    <property type="match status" value="1"/>
</dbReference>
<dbReference type="STRING" id="1208324.P73_2896"/>
<dbReference type="EMBL" id="CP004393">
    <property type="protein sequence ID" value="AJE47611.1"/>
    <property type="molecule type" value="Genomic_DNA"/>
</dbReference>
<name>A0A0B5E3G3_9RHOB</name>
<accession>A0A0B5E3G3</accession>
<dbReference type="InterPro" id="IPR011042">
    <property type="entry name" value="6-blade_b-propeller_TolB-like"/>
</dbReference>
<evidence type="ECO:0000313" key="2">
    <source>
        <dbReference type="EMBL" id="AJE47611.1"/>
    </source>
</evidence>
<dbReference type="Pfam" id="PF07676">
    <property type="entry name" value="PD40"/>
    <property type="match status" value="3"/>
</dbReference>
<organism evidence="2 3">
    <name type="scientific">Celeribacter indicus</name>
    <dbReference type="NCBI Taxonomy" id="1208324"/>
    <lineage>
        <taxon>Bacteria</taxon>
        <taxon>Pseudomonadati</taxon>
        <taxon>Pseudomonadota</taxon>
        <taxon>Alphaproteobacteria</taxon>
        <taxon>Rhodobacterales</taxon>
        <taxon>Roseobacteraceae</taxon>
        <taxon>Celeribacter</taxon>
    </lineage>
</organism>
<dbReference type="PANTHER" id="PTHR36842">
    <property type="entry name" value="PROTEIN TOLB HOMOLOG"/>
    <property type="match status" value="1"/>
</dbReference>
<keyword evidence="3" id="KW-1185">Reference proteome</keyword>
<proteinExistence type="inferred from homology"/>
<protein>
    <submittedName>
        <fullName evidence="2">TolB-like protein</fullName>
    </submittedName>
</protein>
<dbReference type="InterPro" id="IPR011659">
    <property type="entry name" value="WD40"/>
</dbReference>
<dbReference type="Gene3D" id="2.120.10.30">
    <property type="entry name" value="TolB, C-terminal domain"/>
    <property type="match status" value="1"/>
</dbReference>
<evidence type="ECO:0000313" key="3">
    <source>
        <dbReference type="Proteomes" id="UP000031521"/>
    </source>
</evidence>
<evidence type="ECO:0000256" key="1">
    <source>
        <dbReference type="ARBA" id="ARBA00009820"/>
    </source>
</evidence>
<reference evidence="2 3" key="1">
    <citation type="journal article" date="2014" name="Int. J. Syst. Evol. Microbiol.">
        <title>Celeribacter indicus sp. nov., a polycyclic aromatic hydrocarbon-degrading bacterium from deep-sea sediment and reclassification of Huaishuia halophila as Celeribacter halophilus comb. nov.</title>
        <authorList>
            <person name="Lai Q."/>
            <person name="Cao J."/>
            <person name="Yuan J."/>
            <person name="Li F."/>
            <person name="Shao Z."/>
        </authorList>
    </citation>
    <scope>NUCLEOTIDE SEQUENCE [LARGE SCALE GENOMIC DNA]</scope>
    <source>
        <strain evidence="2">P73</strain>
    </source>
</reference>
<comment type="similarity">
    <text evidence="1">Belongs to the TolB family.</text>
</comment>
<dbReference type="AlphaFoldDB" id="A0A0B5E3G3"/>
<gene>
    <name evidence="2" type="ORF">P73_2896</name>
</gene>
<dbReference type="RefSeq" id="WP_043870130.1">
    <property type="nucleotide sequence ID" value="NZ_CP004393.1"/>
</dbReference>